<dbReference type="PANTHER" id="PTHR11620">
    <property type="entry name" value="60S RIBOSOMAL PROTEIN L23A"/>
    <property type="match status" value="1"/>
</dbReference>
<dbReference type="InterPro" id="IPR012678">
    <property type="entry name" value="Ribosomal_uL23/eL15/eS24_sf"/>
</dbReference>
<keyword evidence="2 4" id="KW-0689">Ribosomal protein</keyword>
<comment type="function">
    <text evidence="4">One of the early assembly proteins it binds 23S rRNA. One of the proteins that surrounds the polypeptide exit tunnel on the outside of the ribosome. Forms the main docking site for trigger factor binding to the ribosome.</text>
</comment>
<evidence type="ECO:0000256" key="2">
    <source>
        <dbReference type="ARBA" id="ARBA00022980"/>
    </source>
</evidence>
<organism evidence="5">
    <name type="scientific">uncultured Chloroflexi bacterium Rifle_16ft_4_minimus_6153</name>
    <dbReference type="NCBI Taxonomy" id="1665079"/>
    <lineage>
        <taxon>Bacteria</taxon>
        <taxon>Bacillati</taxon>
        <taxon>Chloroflexota</taxon>
        <taxon>environmental samples</taxon>
    </lineage>
</organism>
<dbReference type="GO" id="GO:0003735">
    <property type="term" value="F:structural constituent of ribosome"/>
    <property type="evidence" value="ECO:0007669"/>
    <property type="project" value="InterPro"/>
</dbReference>
<dbReference type="GO" id="GO:1990904">
    <property type="term" value="C:ribonucleoprotein complex"/>
    <property type="evidence" value="ECO:0007669"/>
    <property type="project" value="UniProtKB-KW"/>
</dbReference>
<protein>
    <recommendedName>
        <fullName evidence="4">Large ribosomal subunit protein uL23</fullName>
    </recommendedName>
</protein>
<dbReference type="Pfam" id="PF00276">
    <property type="entry name" value="Ribosomal_L23"/>
    <property type="match status" value="1"/>
</dbReference>
<dbReference type="SUPFAM" id="SSF54189">
    <property type="entry name" value="Ribosomal proteins S24e, L23 and L15e"/>
    <property type="match status" value="1"/>
</dbReference>
<gene>
    <name evidence="4 5" type="primary">rplW</name>
</gene>
<keyword evidence="4" id="KW-0694">RNA-binding</keyword>
<keyword evidence="3 4" id="KW-0687">Ribonucleoprotein</keyword>
<dbReference type="InterPro" id="IPR013025">
    <property type="entry name" value="Ribosomal_uL23-like"/>
</dbReference>
<evidence type="ECO:0000256" key="3">
    <source>
        <dbReference type="ARBA" id="ARBA00023274"/>
    </source>
</evidence>
<sequence length="100" mass="11488">MITVYDVLRRPIETEKSRHQSGKLHQYVFEVAPQATKPQIKEAVETLFDVEVQKINVIVAPAKKGRRGRGRRMVVRKAQYKKAIVTIRADQTIDVFEGVK</sequence>
<dbReference type="GO" id="GO:0019843">
    <property type="term" value="F:rRNA binding"/>
    <property type="evidence" value="ECO:0007669"/>
    <property type="project" value="UniProtKB-UniRule"/>
</dbReference>
<dbReference type="GO" id="GO:0006412">
    <property type="term" value="P:translation"/>
    <property type="evidence" value="ECO:0007669"/>
    <property type="project" value="UniProtKB-UniRule"/>
</dbReference>
<evidence type="ECO:0000313" key="5">
    <source>
        <dbReference type="EMBL" id="AKQ04569.1"/>
    </source>
</evidence>
<dbReference type="InterPro" id="IPR012677">
    <property type="entry name" value="Nucleotide-bd_a/b_plait_sf"/>
</dbReference>
<dbReference type="GO" id="GO:0005840">
    <property type="term" value="C:ribosome"/>
    <property type="evidence" value="ECO:0007669"/>
    <property type="project" value="UniProtKB-KW"/>
</dbReference>
<proteinExistence type="inferred from homology"/>
<evidence type="ECO:0000256" key="1">
    <source>
        <dbReference type="ARBA" id="ARBA00006700"/>
    </source>
</evidence>
<comment type="similarity">
    <text evidence="1 4">Belongs to the universal ribosomal protein uL23 family.</text>
</comment>
<dbReference type="AlphaFoldDB" id="A0A0H4TUM7"/>
<dbReference type="HAMAP" id="MF_01369_B">
    <property type="entry name" value="Ribosomal_uL23_B"/>
    <property type="match status" value="1"/>
</dbReference>
<dbReference type="Gene3D" id="3.30.70.330">
    <property type="match status" value="1"/>
</dbReference>
<accession>A0A0H4TUM7</accession>
<comment type="subunit">
    <text evidence="4">Part of the 50S ribosomal subunit. Contacts protein L29, and trigger factor when it is bound to the ribosome.</text>
</comment>
<reference evidence="5" key="1">
    <citation type="journal article" date="2015" name="ISME J.">
        <title>Aquifer environment selects for microbial species cohorts in sediment and groundwater.</title>
        <authorList>
            <person name="Hug L.A."/>
            <person name="Thomas B.C."/>
            <person name="Brown C.T."/>
            <person name="Frischkorn K.R."/>
            <person name="Williams K.H."/>
            <person name="Tringe S.G."/>
            <person name="Banfield J.F."/>
        </authorList>
    </citation>
    <scope>NUCLEOTIDE SEQUENCE</scope>
</reference>
<keyword evidence="4" id="KW-0699">rRNA-binding</keyword>
<name>A0A0H4TUM7_9CHLR</name>
<dbReference type="EMBL" id="KT007044">
    <property type="protein sequence ID" value="AKQ04569.1"/>
    <property type="molecule type" value="Genomic_DNA"/>
</dbReference>
<dbReference type="NCBIfam" id="NF004363">
    <property type="entry name" value="PRK05738.2-4"/>
    <property type="match status" value="1"/>
</dbReference>
<evidence type="ECO:0000256" key="4">
    <source>
        <dbReference type="HAMAP-Rule" id="MF_01369"/>
    </source>
</evidence>